<gene>
    <name evidence="6" type="ORF">B9J98_07680</name>
</gene>
<dbReference type="InterPro" id="IPR008201">
    <property type="entry name" value="HepT-like"/>
</dbReference>
<dbReference type="InterPro" id="IPR041633">
    <property type="entry name" value="Polbeta"/>
</dbReference>
<keyword evidence="1" id="KW-1277">Toxin-antitoxin system</keyword>
<dbReference type="InterPro" id="IPR037038">
    <property type="entry name" value="HepT-like_sf"/>
</dbReference>
<dbReference type="GO" id="GO:0004540">
    <property type="term" value="F:RNA nuclease activity"/>
    <property type="evidence" value="ECO:0007669"/>
    <property type="project" value="InterPro"/>
</dbReference>
<dbReference type="PANTHER" id="PTHR33397">
    <property type="entry name" value="UPF0331 PROTEIN YUTE"/>
    <property type="match status" value="1"/>
</dbReference>
<dbReference type="Gene3D" id="1.20.120.580">
    <property type="entry name" value="bsu32300-like"/>
    <property type="match status" value="1"/>
</dbReference>
<accession>A0A2R7Y0Y6</accession>
<comment type="caution">
    <text evidence="6">The sequence shown here is derived from an EMBL/GenBank/DDBJ whole genome shotgun (WGS) entry which is preliminary data.</text>
</comment>
<evidence type="ECO:0000259" key="5">
    <source>
        <dbReference type="Pfam" id="PF18765"/>
    </source>
</evidence>
<evidence type="ECO:0000256" key="3">
    <source>
        <dbReference type="ARBA" id="ARBA00022801"/>
    </source>
</evidence>
<dbReference type="EMBL" id="NDWU01000026">
    <property type="protein sequence ID" value="PUA31109.1"/>
    <property type="molecule type" value="Genomic_DNA"/>
</dbReference>
<dbReference type="InterPro" id="IPR043519">
    <property type="entry name" value="NT_sf"/>
</dbReference>
<evidence type="ECO:0000256" key="1">
    <source>
        <dbReference type="ARBA" id="ARBA00022649"/>
    </source>
</evidence>
<dbReference type="InterPro" id="IPR052379">
    <property type="entry name" value="Type_VII_TA_RNase"/>
</dbReference>
<dbReference type="GO" id="GO:0016787">
    <property type="term" value="F:hydrolase activity"/>
    <property type="evidence" value="ECO:0007669"/>
    <property type="project" value="UniProtKB-KW"/>
</dbReference>
<comment type="similarity">
    <text evidence="4">Belongs to the HepT RNase toxin family.</text>
</comment>
<name>A0A2R7Y0Y6_9ARCH</name>
<evidence type="ECO:0000313" key="6">
    <source>
        <dbReference type="EMBL" id="PUA31109.1"/>
    </source>
</evidence>
<protein>
    <recommendedName>
        <fullName evidence="5">Polymerase beta nucleotidyltransferase domain-containing protein</fullName>
    </recommendedName>
</protein>
<evidence type="ECO:0000256" key="4">
    <source>
        <dbReference type="ARBA" id="ARBA00024207"/>
    </source>
</evidence>
<dbReference type="Gene3D" id="3.30.460.10">
    <property type="entry name" value="Beta Polymerase, domain 2"/>
    <property type="match status" value="1"/>
</dbReference>
<keyword evidence="2" id="KW-0540">Nuclease</keyword>
<dbReference type="AlphaFoldDB" id="A0A2R7Y0Y6"/>
<keyword evidence="3" id="KW-0378">Hydrolase</keyword>
<proteinExistence type="inferred from homology"/>
<reference evidence="6 7" key="1">
    <citation type="submission" date="2017-04" db="EMBL/GenBank/DDBJ databases">
        <title>Draft Aigarchaeota genome from a New Zealand hot spring.</title>
        <authorList>
            <person name="Reysenbach A.-L."/>
            <person name="Donaho J.A."/>
            <person name="Gerhart J."/>
            <person name="Kelley J.F."/>
            <person name="Kouba K."/>
            <person name="Podar M."/>
            <person name="Stott M."/>
        </authorList>
    </citation>
    <scope>NUCLEOTIDE SEQUENCE [LARGE SCALE GENOMIC DNA]</scope>
    <source>
        <strain evidence="6">NZ13_MG1</strain>
    </source>
</reference>
<dbReference type="NCBIfam" id="NF047751">
    <property type="entry name" value="HepT_toxin"/>
    <property type="match status" value="1"/>
</dbReference>
<dbReference type="Pfam" id="PF18765">
    <property type="entry name" value="Polbeta"/>
    <property type="match status" value="1"/>
</dbReference>
<organism evidence="6 7">
    <name type="scientific">Candidatus Terraquivivens tikiterensis</name>
    <dbReference type="NCBI Taxonomy" id="1980982"/>
    <lineage>
        <taxon>Archaea</taxon>
        <taxon>Nitrososphaerota</taxon>
        <taxon>Candidatus Wolframiiraptoraceae</taxon>
        <taxon>Candidatus Terraquivivens</taxon>
    </lineage>
</organism>
<evidence type="ECO:0000256" key="2">
    <source>
        <dbReference type="ARBA" id="ARBA00022722"/>
    </source>
</evidence>
<dbReference type="Pfam" id="PF01934">
    <property type="entry name" value="HepT-like"/>
    <property type="match status" value="1"/>
</dbReference>
<dbReference type="PANTHER" id="PTHR33397:SF5">
    <property type="entry name" value="RNASE YUTE-RELATED"/>
    <property type="match status" value="1"/>
</dbReference>
<feature type="domain" description="Polymerase beta nucleotidyltransferase" evidence="5">
    <location>
        <begin position="20"/>
        <end position="104"/>
    </location>
</feature>
<dbReference type="Proteomes" id="UP000244066">
    <property type="component" value="Unassembled WGS sequence"/>
</dbReference>
<sequence length="292" mass="34046">MVWMFKLDDAIVARLRERLEAVRGLVFAALFGSIVKRRIGHDIDIATAFDSGSRDRYEVLLGIAHIVADVFNAEPEAVDVIDLERASIDLKKKVLEEGMVLIDRGYLARLVKEVEKLYPEYHEYARLSIEEWLRSRDPAEIDVDVVKRRLDFVRSEVEFLEAHILSKGLEEVSSSPILRRLLERSFQLIIEAMIDTCRHITSAKVWRPAYTSRDFLLRCGEHGVIERSLAEAIASMVVLRNIIIHRYLEIDYAKLYVETKKLVDVAKTFERQVVDYLRREEQRKQAYNERKK</sequence>
<dbReference type="GO" id="GO:0110001">
    <property type="term" value="C:toxin-antitoxin complex"/>
    <property type="evidence" value="ECO:0007669"/>
    <property type="project" value="InterPro"/>
</dbReference>
<evidence type="ECO:0000313" key="7">
    <source>
        <dbReference type="Proteomes" id="UP000244066"/>
    </source>
</evidence>
<dbReference type="SUPFAM" id="SSF81301">
    <property type="entry name" value="Nucleotidyltransferase"/>
    <property type="match status" value="1"/>
</dbReference>